<evidence type="ECO:0000313" key="3">
    <source>
        <dbReference type="EMBL" id="MBB3702416.1"/>
    </source>
</evidence>
<dbReference type="GO" id="GO:0006415">
    <property type="term" value="P:translational termination"/>
    <property type="evidence" value="ECO:0007669"/>
    <property type="project" value="TreeGrafter"/>
</dbReference>
<dbReference type="RefSeq" id="WP_338081916.1">
    <property type="nucleotide sequence ID" value="NZ_JACICA010000003.1"/>
</dbReference>
<protein>
    <submittedName>
        <fullName evidence="3">Addiction module RelE/StbE family toxin</fullName>
    </submittedName>
</protein>
<name>A0A7W5YFS0_9BACT</name>
<evidence type="ECO:0000256" key="1">
    <source>
        <dbReference type="ARBA" id="ARBA00022649"/>
    </source>
</evidence>
<dbReference type="GO" id="GO:0004521">
    <property type="term" value="F:RNA endonuclease activity"/>
    <property type="evidence" value="ECO:0007669"/>
    <property type="project" value="TreeGrafter"/>
</dbReference>
<proteinExistence type="predicted"/>
<keyword evidence="1" id="KW-1277">Toxin-antitoxin system</keyword>
<comment type="caution">
    <text evidence="3">The sequence shown here is derived from an EMBL/GenBank/DDBJ whole genome shotgun (WGS) entry which is preliminary data.</text>
</comment>
<organism evidence="3 4">
    <name type="scientific">Alloprevotella rava</name>
    <dbReference type="NCBI Taxonomy" id="671218"/>
    <lineage>
        <taxon>Bacteria</taxon>
        <taxon>Pseudomonadati</taxon>
        <taxon>Bacteroidota</taxon>
        <taxon>Bacteroidia</taxon>
        <taxon>Bacteroidales</taxon>
        <taxon>Prevotellaceae</taxon>
        <taxon>Alloprevotella</taxon>
    </lineage>
</organism>
<sequence>MLRYLCEHGKVPRKNRPHSLLGEYKGCMECHVENDFLLIWMDETKGIIKLLRLGSHSELFSKY</sequence>
<dbReference type="InterPro" id="IPR035093">
    <property type="entry name" value="RelE/ParE_toxin_dom_sf"/>
</dbReference>
<evidence type="ECO:0000256" key="2">
    <source>
        <dbReference type="PIRSR" id="PIRSR006156-1"/>
    </source>
</evidence>
<dbReference type="InterPro" id="IPR004386">
    <property type="entry name" value="Toxin_YafQ-like"/>
</dbReference>
<dbReference type="AlphaFoldDB" id="A0A7W5YFS0"/>
<dbReference type="Proteomes" id="UP000541425">
    <property type="component" value="Unassembled WGS sequence"/>
</dbReference>
<dbReference type="PIRSF" id="PIRSF006156">
    <property type="entry name" value="YafQ"/>
    <property type="match status" value="1"/>
</dbReference>
<feature type="active site" description="Proton donor" evidence="2">
    <location>
        <position position="56"/>
    </location>
</feature>
<dbReference type="NCBIfam" id="TIGR02385">
    <property type="entry name" value="RelE_StbE"/>
    <property type="match status" value="1"/>
</dbReference>
<gene>
    <name evidence="3" type="ORF">FHS60_000874</name>
</gene>
<dbReference type="PANTHER" id="PTHR40588:SF1">
    <property type="entry name" value="MRNA INTERFERASE TOXIN YAFQ"/>
    <property type="match status" value="1"/>
</dbReference>
<evidence type="ECO:0000313" key="4">
    <source>
        <dbReference type="Proteomes" id="UP000541425"/>
    </source>
</evidence>
<dbReference type="SUPFAM" id="SSF143011">
    <property type="entry name" value="RelE-like"/>
    <property type="match status" value="1"/>
</dbReference>
<accession>A0A7W5YFS0</accession>
<dbReference type="GO" id="GO:0006402">
    <property type="term" value="P:mRNA catabolic process"/>
    <property type="evidence" value="ECO:0007669"/>
    <property type="project" value="TreeGrafter"/>
</dbReference>
<dbReference type="Pfam" id="PF15738">
    <property type="entry name" value="YafQ_toxin"/>
    <property type="match status" value="1"/>
</dbReference>
<reference evidence="3 4" key="1">
    <citation type="submission" date="2020-08" db="EMBL/GenBank/DDBJ databases">
        <title>Genomic Encyclopedia of Type Strains, Phase IV (KMG-IV): sequencing the most valuable type-strain genomes for metagenomic binning, comparative biology and taxonomic classification.</title>
        <authorList>
            <person name="Goeker M."/>
        </authorList>
    </citation>
    <scope>NUCLEOTIDE SEQUENCE [LARGE SCALE GENOMIC DNA]</scope>
    <source>
        <strain evidence="3 4">DSM 22548</strain>
    </source>
</reference>
<dbReference type="EMBL" id="JACICA010000003">
    <property type="protein sequence ID" value="MBB3702416.1"/>
    <property type="molecule type" value="Genomic_DNA"/>
</dbReference>
<dbReference type="InterPro" id="IPR007712">
    <property type="entry name" value="RelE/ParE_toxin"/>
</dbReference>
<dbReference type="PANTHER" id="PTHR40588">
    <property type="entry name" value="MRNA INTERFERASE TOXIN YAFQ"/>
    <property type="match status" value="1"/>
</dbReference>
<dbReference type="Gene3D" id="3.30.2310.20">
    <property type="entry name" value="RelE-like"/>
    <property type="match status" value="1"/>
</dbReference>